<accession>A0A6J7S9K3</accession>
<evidence type="ECO:0000259" key="1">
    <source>
        <dbReference type="PROSITE" id="PS50943"/>
    </source>
</evidence>
<dbReference type="CDD" id="cd00093">
    <property type="entry name" value="HTH_XRE"/>
    <property type="match status" value="1"/>
</dbReference>
<proteinExistence type="predicted"/>
<name>A0A6J7S9K3_9ZZZZ</name>
<dbReference type="InterPro" id="IPR010982">
    <property type="entry name" value="Lambda_DNA-bd_dom_sf"/>
</dbReference>
<dbReference type="PROSITE" id="PS50943">
    <property type="entry name" value="HTH_CROC1"/>
    <property type="match status" value="1"/>
</dbReference>
<reference evidence="2" key="1">
    <citation type="submission" date="2020-05" db="EMBL/GenBank/DDBJ databases">
        <authorList>
            <person name="Chiriac C."/>
            <person name="Salcher M."/>
            <person name="Ghai R."/>
            <person name="Kavagutti S V."/>
        </authorList>
    </citation>
    <scope>NUCLEOTIDE SEQUENCE</scope>
</reference>
<evidence type="ECO:0000313" key="2">
    <source>
        <dbReference type="EMBL" id="CAB5037696.1"/>
    </source>
</evidence>
<protein>
    <submittedName>
        <fullName evidence="2">Unannotated protein</fullName>
    </submittedName>
</protein>
<dbReference type="GO" id="GO:0003677">
    <property type="term" value="F:DNA binding"/>
    <property type="evidence" value="ECO:0007669"/>
    <property type="project" value="InterPro"/>
</dbReference>
<dbReference type="SUPFAM" id="SSF47413">
    <property type="entry name" value="lambda repressor-like DNA-binding domains"/>
    <property type="match status" value="1"/>
</dbReference>
<dbReference type="InterPro" id="IPR001387">
    <property type="entry name" value="Cro/C1-type_HTH"/>
</dbReference>
<dbReference type="SMART" id="SM00530">
    <property type="entry name" value="HTH_XRE"/>
    <property type="match status" value="1"/>
</dbReference>
<dbReference type="Gene3D" id="1.10.260.40">
    <property type="entry name" value="lambda repressor-like DNA-binding domains"/>
    <property type="match status" value="1"/>
</dbReference>
<gene>
    <name evidence="2" type="ORF">UFOPK4237_00685</name>
</gene>
<dbReference type="EMBL" id="CAFBPZ010000035">
    <property type="protein sequence ID" value="CAB5037696.1"/>
    <property type="molecule type" value="Genomic_DNA"/>
</dbReference>
<dbReference type="Pfam" id="PF01381">
    <property type="entry name" value="HTH_3"/>
    <property type="match status" value="1"/>
</dbReference>
<dbReference type="AlphaFoldDB" id="A0A6J7S9K3"/>
<sequence length="191" mass="21419">MKAAEVLRTARLNRGLTQRELATKCQVSQPAIARIESAVEDATLERLNRLLRPLGSKVTLVPFRTSTVYETAAFIRDDVSAGEFQHAFRSIIQLNDDIERADPATRVALCLTPPNATGDIRFDALIAGLVEYKLESVQLPKPLWVSDLRFFLENPWDLEQVPQLQERARLCTPAQFSRHGVFVDAVNFASV</sequence>
<organism evidence="2">
    <name type="scientific">freshwater metagenome</name>
    <dbReference type="NCBI Taxonomy" id="449393"/>
    <lineage>
        <taxon>unclassified sequences</taxon>
        <taxon>metagenomes</taxon>
        <taxon>ecological metagenomes</taxon>
    </lineage>
</organism>
<feature type="domain" description="HTH cro/C1-type" evidence="1">
    <location>
        <begin position="7"/>
        <end position="61"/>
    </location>
</feature>